<evidence type="ECO:0000313" key="2">
    <source>
        <dbReference type="EMBL" id="MCG6557654.1"/>
    </source>
</evidence>
<organism evidence="2 3">
    <name type="scientific">Ruegeria alba</name>
    <dbReference type="NCBI Taxonomy" id="2916756"/>
    <lineage>
        <taxon>Bacteria</taxon>
        <taxon>Pseudomonadati</taxon>
        <taxon>Pseudomonadota</taxon>
        <taxon>Alphaproteobacteria</taxon>
        <taxon>Rhodobacterales</taxon>
        <taxon>Roseobacteraceae</taxon>
        <taxon>Ruegeria</taxon>
    </lineage>
</organism>
<keyword evidence="3" id="KW-1185">Reference proteome</keyword>
<evidence type="ECO:0000313" key="3">
    <source>
        <dbReference type="Proteomes" id="UP001165279"/>
    </source>
</evidence>
<feature type="domain" description="Phasin" evidence="1">
    <location>
        <begin position="6"/>
        <end position="77"/>
    </location>
</feature>
<gene>
    <name evidence="2" type="ORF">MB818_05555</name>
</gene>
<dbReference type="Pfam" id="PF09361">
    <property type="entry name" value="Phasin_2"/>
    <property type="match status" value="1"/>
</dbReference>
<proteinExistence type="predicted"/>
<dbReference type="InterPro" id="IPR018968">
    <property type="entry name" value="Phasin"/>
</dbReference>
<reference evidence="2" key="1">
    <citation type="submission" date="2022-02" db="EMBL/GenBank/DDBJ databases">
        <title>The genome sequence of Ruegeria sp. 1NDH52C.</title>
        <authorList>
            <person name="Du J."/>
        </authorList>
    </citation>
    <scope>NUCLEOTIDE SEQUENCE</scope>
    <source>
        <strain evidence="2">1NDH52C</strain>
    </source>
</reference>
<dbReference type="EMBL" id="JAKOEM010000002">
    <property type="protein sequence ID" value="MCG6557654.1"/>
    <property type="molecule type" value="Genomic_DNA"/>
</dbReference>
<protein>
    <submittedName>
        <fullName evidence="2">Phasin family protein</fullName>
    </submittedName>
</protein>
<evidence type="ECO:0000259" key="1">
    <source>
        <dbReference type="Pfam" id="PF09361"/>
    </source>
</evidence>
<comment type="caution">
    <text evidence="2">The sequence shown here is derived from an EMBL/GenBank/DDBJ whole genome shotgun (WGS) entry which is preliminary data.</text>
</comment>
<accession>A0ABS9NTV9</accession>
<dbReference type="RefSeq" id="WP_234237368.1">
    <property type="nucleotide sequence ID" value="NZ_JAKOEM010000002.1"/>
</dbReference>
<dbReference type="Proteomes" id="UP001165279">
    <property type="component" value="Unassembled WGS sequence"/>
</dbReference>
<name>A0ABS9NTV9_9RHOB</name>
<sequence length="88" mass="10033">MTTWYDITTESIRFATARFQHALETQQALLTCKKPEDFIRLQSEYFQNAFEQYLSEAGRFAGMMSNSTAQALGSAKSAYSRSYDDVPL</sequence>